<evidence type="ECO:0000256" key="1">
    <source>
        <dbReference type="ARBA" id="ARBA00022618"/>
    </source>
</evidence>
<proteinExistence type="inferred from homology"/>
<dbReference type="InterPro" id="IPR039361">
    <property type="entry name" value="Cyclin"/>
</dbReference>
<dbReference type="AlphaFoldDB" id="A0A1Z5J6D7"/>
<evidence type="ECO:0000259" key="7">
    <source>
        <dbReference type="SMART" id="SM01332"/>
    </source>
</evidence>
<comment type="caution">
    <text evidence="8">The sequence shown here is derived from an EMBL/GenBank/DDBJ whole genome shotgun (WGS) entry which is preliminary data.</text>
</comment>
<evidence type="ECO:0000256" key="4">
    <source>
        <dbReference type="RuleBase" id="RU000383"/>
    </source>
</evidence>
<evidence type="ECO:0000313" key="9">
    <source>
        <dbReference type="Proteomes" id="UP000198406"/>
    </source>
</evidence>
<dbReference type="InterPro" id="IPR013763">
    <property type="entry name" value="Cyclin-like_dom"/>
</dbReference>
<name>A0A1Z5J6D7_FISSO</name>
<feature type="compositionally biased region" description="Basic and acidic residues" evidence="5">
    <location>
        <begin position="17"/>
        <end position="26"/>
    </location>
</feature>
<dbReference type="SMART" id="SM01332">
    <property type="entry name" value="Cyclin_C"/>
    <property type="match status" value="1"/>
</dbReference>
<dbReference type="SUPFAM" id="SSF47954">
    <property type="entry name" value="Cyclin-like"/>
    <property type="match status" value="2"/>
</dbReference>
<dbReference type="Proteomes" id="UP000198406">
    <property type="component" value="Unassembled WGS sequence"/>
</dbReference>
<evidence type="ECO:0000313" key="8">
    <source>
        <dbReference type="EMBL" id="GAX09567.1"/>
    </source>
</evidence>
<evidence type="ECO:0000256" key="3">
    <source>
        <dbReference type="ARBA" id="ARBA00023306"/>
    </source>
</evidence>
<evidence type="ECO:0008006" key="10">
    <source>
        <dbReference type="Google" id="ProtNLM"/>
    </source>
</evidence>
<reference evidence="8 9" key="1">
    <citation type="journal article" date="2015" name="Plant Cell">
        <title>Oil accumulation by the oleaginous diatom Fistulifera solaris as revealed by the genome and transcriptome.</title>
        <authorList>
            <person name="Tanaka T."/>
            <person name="Maeda Y."/>
            <person name="Veluchamy A."/>
            <person name="Tanaka M."/>
            <person name="Abida H."/>
            <person name="Marechal E."/>
            <person name="Bowler C."/>
            <person name="Muto M."/>
            <person name="Sunaga Y."/>
            <person name="Tanaka M."/>
            <person name="Yoshino T."/>
            <person name="Taniguchi T."/>
            <person name="Fukuda Y."/>
            <person name="Nemoto M."/>
            <person name="Matsumoto M."/>
            <person name="Wong P.S."/>
            <person name="Aburatani S."/>
            <person name="Fujibuchi W."/>
        </authorList>
    </citation>
    <scope>NUCLEOTIDE SEQUENCE [LARGE SCALE GENOMIC DNA]</scope>
    <source>
        <strain evidence="8 9">JPCC DA0580</strain>
    </source>
</reference>
<evidence type="ECO:0000259" key="6">
    <source>
        <dbReference type="SMART" id="SM00385"/>
    </source>
</evidence>
<protein>
    <recommendedName>
        <fullName evidence="10">Cyclin N-terminal domain-containing protein</fullName>
    </recommendedName>
</protein>
<dbReference type="InterPro" id="IPR004367">
    <property type="entry name" value="Cyclin_C-dom"/>
</dbReference>
<keyword evidence="3" id="KW-0131">Cell cycle</keyword>
<comment type="similarity">
    <text evidence="4">Belongs to the cyclin family.</text>
</comment>
<accession>A0A1Z5J6D7</accession>
<sequence length="497" mass="56689">MSTRQDLRRSSRLQELNAKRIADSNKKNSSAPTVSAPVPIPSSGPSPYASIPLGDDLQPSQSVASTATAPRRRRTAPTIVSNSPAKRQRRYYNLRSSTKKFIPSAELIPAVTPKQITFEEEDVYDIYNGPLVKQEDPSLVWSSQHFTSYGATYLQHQKQKEEREYNDLFGTTGPYPPCAVVEKYASDESEWRYRDDDEDELHHDRYEYRQRILSLKEVSPLDVSTRLPQQPMISAKMRATLVNWLTEVASEYNVSNTALHLAITLLDAYLAKGDSESSYNENLIVYRSEFQALGCACLWIASKMEDKTPPEINDLVYISDHSFSRSKLVEIELRVCRTLNFRLHRVTPHHYLDTFLKASHAGDPPKQMLWDATEYLLELSRLSFEISFRPPSLVAAAALYLARATVGIIHKGRSYWSPTLAHVTQYSLEDIEDTVLMLHKYQLLASESKEFSAIHSKYRPREHHHVALKVPPRFDSLAIDFAICGDVQYEYLTISRP</sequence>
<keyword evidence="2 4" id="KW-0195">Cyclin</keyword>
<gene>
    <name evidence="8" type="ORF">FisN_16Lh262</name>
</gene>
<dbReference type="SMART" id="SM00385">
    <property type="entry name" value="CYCLIN"/>
    <property type="match status" value="2"/>
</dbReference>
<dbReference type="InterPro" id="IPR036915">
    <property type="entry name" value="Cyclin-like_sf"/>
</dbReference>
<organism evidence="8 9">
    <name type="scientific">Fistulifera solaris</name>
    <name type="common">Oleaginous diatom</name>
    <dbReference type="NCBI Taxonomy" id="1519565"/>
    <lineage>
        <taxon>Eukaryota</taxon>
        <taxon>Sar</taxon>
        <taxon>Stramenopiles</taxon>
        <taxon>Ochrophyta</taxon>
        <taxon>Bacillariophyta</taxon>
        <taxon>Bacillariophyceae</taxon>
        <taxon>Bacillariophycidae</taxon>
        <taxon>Naviculales</taxon>
        <taxon>Naviculaceae</taxon>
        <taxon>Fistulifera</taxon>
    </lineage>
</organism>
<dbReference type="FunFam" id="1.10.472.10:FF:000001">
    <property type="entry name" value="G2/mitotic-specific cyclin"/>
    <property type="match status" value="1"/>
</dbReference>
<keyword evidence="9" id="KW-1185">Reference proteome</keyword>
<dbReference type="OrthoDB" id="5590282at2759"/>
<feature type="region of interest" description="Disordered" evidence="5">
    <location>
        <begin position="1"/>
        <end position="87"/>
    </location>
</feature>
<feature type="domain" description="Cyclin-like" evidence="6">
    <location>
        <begin position="243"/>
        <end position="337"/>
    </location>
</feature>
<dbReference type="EMBL" id="BDSP01000008">
    <property type="protein sequence ID" value="GAX09567.1"/>
    <property type="molecule type" value="Genomic_DNA"/>
</dbReference>
<dbReference type="InterPro" id="IPR006671">
    <property type="entry name" value="Cyclin_N"/>
</dbReference>
<dbReference type="InParanoid" id="A0A1Z5J6D7"/>
<dbReference type="Pfam" id="PF02984">
    <property type="entry name" value="Cyclin_C"/>
    <property type="match status" value="1"/>
</dbReference>
<evidence type="ECO:0000256" key="2">
    <source>
        <dbReference type="ARBA" id="ARBA00023127"/>
    </source>
</evidence>
<keyword evidence="1" id="KW-0132">Cell division</keyword>
<feature type="domain" description="Cyclin-like" evidence="6">
    <location>
        <begin position="350"/>
        <end position="440"/>
    </location>
</feature>
<dbReference type="GO" id="GO:0051301">
    <property type="term" value="P:cell division"/>
    <property type="evidence" value="ECO:0007669"/>
    <property type="project" value="UniProtKB-KW"/>
</dbReference>
<feature type="domain" description="Cyclin C-terminal" evidence="7">
    <location>
        <begin position="346"/>
        <end position="472"/>
    </location>
</feature>
<dbReference type="Pfam" id="PF00134">
    <property type="entry name" value="Cyclin_N"/>
    <property type="match status" value="1"/>
</dbReference>
<dbReference type="PANTHER" id="PTHR10177">
    <property type="entry name" value="CYCLINS"/>
    <property type="match status" value="1"/>
</dbReference>
<dbReference type="Gene3D" id="1.10.472.10">
    <property type="entry name" value="Cyclin-like"/>
    <property type="match status" value="2"/>
</dbReference>
<evidence type="ECO:0000256" key="5">
    <source>
        <dbReference type="SAM" id="MobiDB-lite"/>
    </source>
</evidence>